<evidence type="ECO:0000313" key="1">
    <source>
        <dbReference type="EMBL" id="GAH32218.1"/>
    </source>
</evidence>
<feature type="non-terminal residue" evidence="1">
    <location>
        <position position="42"/>
    </location>
</feature>
<dbReference type="EMBL" id="BARU01012991">
    <property type="protein sequence ID" value="GAH32218.1"/>
    <property type="molecule type" value="Genomic_DNA"/>
</dbReference>
<organism evidence="1">
    <name type="scientific">marine sediment metagenome</name>
    <dbReference type="NCBI Taxonomy" id="412755"/>
    <lineage>
        <taxon>unclassified sequences</taxon>
        <taxon>metagenomes</taxon>
        <taxon>ecological metagenomes</taxon>
    </lineage>
</organism>
<name>X1GGQ9_9ZZZZ</name>
<sequence length="42" mass="4821">MNMGIFSVNLGFCARDRNQRQKKDDLRFADTNQTGVNFKKGV</sequence>
<protein>
    <submittedName>
        <fullName evidence="1">Uncharacterized protein</fullName>
    </submittedName>
</protein>
<accession>X1GGQ9</accession>
<reference evidence="1" key="1">
    <citation type="journal article" date="2014" name="Front. Microbiol.">
        <title>High frequency of phylogenetically diverse reductive dehalogenase-homologous genes in deep subseafloor sedimentary metagenomes.</title>
        <authorList>
            <person name="Kawai M."/>
            <person name="Futagami T."/>
            <person name="Toyoda A."/>
            <person name="Takaki Y."/>
            <person name="Nishi S."/>
            <person name="Hori S."/>
            <person name="Arai W."/>
            <person name="Tsubouchi T."/>
            <person name="Morono Y."/>
            <person name="Uchiyama I."/>
            <person name="Ito T."/>
            <person name="Fujiyama A."/>
            <person name="Inagaki F."/>
            <person name="Takami H."/>
        </authorList>
    </citation>
    <scope>NUCLEOTIDE SEQUENCE</scope>
    <source>
        <strain evidence="1">Expedition CK06-06</strain>
    </source>
</reference>
<gene>
    <name evidence="1" type="ORF">S03H2_23684</name>
</gene>
<comment type="caution">
    <text evidence="1">The sequence shown here is derived from an EMBL/GenBank/DDBJ whole genome shotgun (WGS) entry which is preliminary data.</text>
</comment>
<dbReference type="AlphaFoldDB" id="X1GGQ9"/>
<proteinExistence type="predicted"/>